<name>A0A7K0J5T5_9ACTN</name>
<sequence length="376" mass="40383">MGYPVSPLWNDALSSPHQLIWLATSVRGGSVLASHIQVDSLTLSASWDGQQVTREVKATVSDPDSTLFGPDPLSPLAPWGQQLIIKAMLSVGDAWQQIIPIGIFRIEDAGPDESAVMILQSNGQWWTGGQTLQPTARDMLQQLADEKWTNWVQPHAQTVRDAWARIVKGVDIRLGRWSATAPVPSDMEWGSTKLDAALQLVAIDGRTIWCDRAGLLQLVSSTAGTGITWTYQVGADVAVSWAPEASRTGLVNGAAVKAETDTGNRYEIWGAAYDSSGPLAWGGPFGRIPDISTSKMVHSTPFATQAAVKKLDALRGSRMANIAIKAPANPAVDVLDTAAITLPGGDSMSGLITKAEMDSDQMKLTVQIPWQKVWHG</sequence>
<dbReference type="RefSeq" id="WP_154562394.1">
    <property type="nucleotide sequence ID" value="NZ_VUMG01000002.1"/>
</dbReference>
<comment type="caution">
    <text evidence="1">The sequence shown here is derived from an EMBL/GenBank/DDBJ whole genome shotgun (WGS) entry which is preliminary data.</text>
</comment>
<keyword evidence="2" id="KW-1185">Reference proteome</keyword>
<dbReference type="EMBL" id="VUMG01000002">
    <property type="protein sequence ID" value="MSS45287.1"/>
    <property type="molecule type" value="Genomic_DNA"/>
</dbReference>
<proteinExistence type="predicted"/>
<evidence type="ECO:0000313" key="2">
    <source>
        <dbReference type="Proteomes" id="UP000466104"/>
    </source>
</evidence>
<dbReference type="AlphaFoldDB" id="A0A7K0J5T5"/>
<evidence type="ECO:0008006" key="3">
    <source>
        <dbReference type="Google" id="ProtNLM"/>
    </source>
</evidence>
<reference evidence="1 2" key="1">
    <citation type="submission" date="2019-08" db="EMBL/GenBank/DDBJ databases">
        <title>In-depth cultivation of the pig gut microbiome towards novel bacterial diversity and tailored functional studies.</title>
        <authorList>
            <person name="Wylensek D."/>
            <person name="Hitch T.C.A."/>
            <person name="Clavel T."/>
        </authorList>
    </citation>
    <scope>NUCLEOTIDE SEQUENCE [LARGE SCALE GENOMIC DNA]</scope>
    <source>
        <strain evidence="1 2">WCA-380-WT-3A</strain>
    </source>
</reference>
<gene>
    <name evidence="1" type="ORF">FYJ43_04345</name>
</gene>
<organism evidence="1 2">
    <name type="scientific">Cutibacterium porci</name>
    <dbReference type="NCBI Taxonomy" id="2605781"/>
    <lineage>
        <taxon>Bacteria</taxon>
        <taxon>Bacillati</taxon>
        <taxon>Actinomycetota</taxon>
        <taxon>Actinomycetes</taxon>
        <taxon>Propionibacteriales</taxon>
        <taxon>Propionibacteriaceae</taxon>
        <taxon>Cutibacterium</taxon>
    </lineage>
</organism>
<dbReference type="Proteomes" id="UP000466104">
    <property type="component" value="Unassembled WGS sequence"/>
</dbReference>
<evidence type="ECO:0000313" key="1">
    <source>
        <dbReference type="EMBL" id="MSS45287.1"/>
    </source>
</evidence>
<protein>
    <recommendedName>
        <fullName evidence="3">Minor tail protein</fullName>
    </recommendedName>
</protein>
<accession>A0A7K0J5T5</accession>